<evidence type="ECO:0000256" key="2">
    <source>
        <dbReference type="PIRSR" id="PIRSR016184-1"/>
    </source>
</evidence>
<feature type="active site" evidence="2">
    <location>
        <position position="55"/>
    </location>
</feature>
<comment type="similarity">
    <text evidence="1">Belongs to the PhzF family.</text>
</comment>
<proteinExistence type="inferred from homology"/>
<name>A0A0E3BTT0_9BURK</name>
<keyword evidence="4" id="KW-1185">Reference proteome</keyword>
<dbReference type="Proteomes" id="UP000029549">
    <property type="component" value="Unassembled WGS sequence"/>
</dbReference>
<dbReference type="EMBL" id="AWTP01000165">
    <property type="protein sequence ID" value="KGH03513.1"/>
    <property type="molecule type" value="Genomic_DNA"/>
</dbReference>
<comment type="caution">
    <text evidence="3">The sequence shown here is derived from an EMBL/GenBank/DDBJ whole genome shotgun (WGS) entry which is preliminary data.</text>
</comment>
<reference evidence="3 4" key="1">
    <citation type="submission" date="2013-09" db="EMBL/GenBank/DDBJ databases">
        <title>High correlation between genotypes and phenotypes of environmental bacteria Comamonas testosteroni strains.</title>
        <authorList>
            <person name="Liu L."/>
            <person name="Zhu W."/>
            <person name="Xia X."/>
            <person name="Xu B."/>
            <person name="Luo M."/>
            <person name="Wang G."/>
        </authorList>
    </citation>
    <scope>NUCLEOTIDE SEQUENCE [LARGE SCALE GENOMIC DNA]</scope>
    <source>
        <strain evidence="3 4">DF2</strain>
    </source>
</reference>
<organism evidence="3 4">
    <name type="scientific">Comamonas thiooxydans</name>
    <dbReference type="NCBI Taxonomy" id="363952"/>
    <lineage>
        <taxon>Bacteria</taxon>
        <taxon>Pseudomonadati</taxon>
        <taxon>Pseudomonadota</taxon>
        <taxon>Betaproteobacteria</taxon>
        <taxon>Burkholderiales</taxon>
        <taxon>Comamonadaceae</taxon>
        <taxon>Comamonas</taxon>
    </lineage>
</organism>
<dbReference type="NCBIfam" id="TIGR00654">
    <property type="entry name" value="PhzF_family"/>
    <property type="match status" value="1"/>
</dbReference>
<dbReference type="GO" id="GO:0005737">
    <property type="term" value="C:cytoplasm"/>
    <property type="evidence" value="ECO:0007669"/>
    <property type="project" value="TreeGrafter"/>
</dbReference>
<evidence type="ECO:0000256" key="1">
    <source>
        <dbReference type="ARBA" id="ARBA00008270"/>
    </source>
</evidence>
<dbReference type="GO" id="GO:0016853">
    <property type="term" value="F:isomerase activity"/>
    <property type="evidence" value="ECO:0007669"/>
    <property type="project" value="TreeGrafter"/>
</dbReference>
<dbReference type="AlphaFoldDB" id="A0A0E3BTT0"/>
<protein>
    <submittedName>
        <fullName evidence="3">Phenazine biosynthesis protein PhzF</fullName>
    </submittedName>
</protein>
<dbReference type="PANTHER" id="PTHR13774:SF32">
    <property type="entry name" value="ANTISENSE-ENHANCING SEQUENCE 1"/>
    <property type="match status" value="1"/>
</dbReference>
<evidence type="ECO:0000313" key="4">
    <source>
        <dbReference type="Proteomes" id="UP000029549"/>
    </source>
</evidence>
<dbReference type="SUPFAM" id="SSF54506">
    <property type="entry name" value="Diaminopimelate epimerase-like"/>
    <property type="match status" value="1"/>
</dbReference>
<dbReference type="InterPro" id="IPR003719">
    <property type="entry name" value="Phenazine_PhzF-like"/>
</dbReference>
<dbReference type="PANTHER" id="PTHR13774">
    <property type="entry name" value="PHENAZINE BIOSYNTHESIS PROTEIN"/>
    <property type="match status" value="1"/>
</dbReference>
<evidence type="ECO:0000313" key="3">
    <source>
        <dbReference type="EMBL" id="KGH03513.1"/>
    </source>
</evidence>
<dbReference type="Pfam" id="PF02567">
    <property type="entry name" value="PhzC-PhzF"/>
    <property type="match status" value="1"/>
</dbReference>
<sequence length="322" mass="33998">MSVSAHNSPISRPYMTVDVFTPTALLGNPVAVVLNADGLSDAQMQAFARWTNLSETTFVLQPSTAAQAAGADYQLRIFTPAGELAFAGHPTLGSCHAWLAQGGQSRNPEQVLQECKKGLVAIGCDAQGALFFEAPSLDSQEISEEELAPVLQALGLQREQLLMARSLYNGSPWLGMLLDHPDTVLSVEPDFGALKKLGAKAGLAAIYEVAEDAPLIGRSSREARAFAKQAEEAAQEKVTSAQPRLEVRALIGDTASEDPVTGSLNAALAQWLTGEDLLQTPYIAAQGVCVGRDGQVHVQTAANGKLWVGGHTVTVTSGRVLL</sequence>
<dbReference type="PIRSF" id="PIRSF016184">
    <property type="entry name" value="PhzC_PhzF"/>
    <property type="match status" value="1"/>
</dbReference>
<accession>A0A0E3BTT0</accession>
<gene>
    <name evidence="3" type="ORF">P608_25410</name>
</gene>
<dbReference type="Gene3D" id="3.10.310.10">
    <property type="entry name" value="Diaminopimelate Epimerase, Chain A, domain 1"/>
    <property type="match status" value="2"/>
</dbReference>